<dbReference type="EMBL" id="BPLQ01010030">
    <property type="protein sequence ID" value="GIY47919.1"/>
    <property type="molecule type" value="Genomic_DNA"/>
</dbReference>
<accession>A0AAV4TRW1</accession>
<gene>
    <name evidence="1" type="ORF">CDAR_575431</name>
</gene>
<evidence type="ECO:0000313" key="1">
    <source>
        <dbReference type="EMBL" id="GIY47919.1"/>
    </source>
</evidence>
<sequence>MDFLAFAYHMETTRQPTELHGQKLNVMLSEVLNEIQEKTAVNYQNAAIVSQRNVYSFQRSIPQIQFSLTLELIVRLRSPVTLETING</sequence>
<protein>
    <submittedName>
        <fullName evidence="1">Uncharacterized protein</fullName>
    </submittedName>
</protein>
<dbReference type="AlphaFoldDB" id="A0AAV4TRW1"/>
<proteinExistence type="predicted"/>
<name>A0AAV4TRW1_9ARAC</name>
<comment type="caution">
    <text evidence="1">The sequence shown here is derived from an EMBL/GenBank/DDBJ whole genome shotgun (WGS) entry which is preliminary data.</text>
</comment>
<organism evidence="1 2">
    <name type="scientific">Caerostris darwini</name>
    <dbReference type="NCBI Taxonomy" id="1538125"/>
    <lineage>
        <taxon>Eukaryota</taxon>
        <taxon>Metazoa</taxon>
        <taxon>Ecdysozoa</taxon>
        <taxon>Arthropoda</taxon>
        <taxon>Chelicerata</taxon>
        <taxon>Arachnida</taxon>
        <taxon>Araneae</taxon>
        <taxon>Araneomorphae</taxon>
        <taxon>Entelegynae</taxon>
        <taxon>Araneoidea</taxon>
        <taxon>Araneidae</taxon>
        <taxon>Caerostris</taxon>
    </lineage>
</organism>
<reference evidence="1 2" key="1">
    <citation type="submission" date="2021-06" db="EMBL/GenBank/DDBJ databases">
        <title>Caerostris darwini draft genome.</title>
        <authorList>
            <person name="Kono N."/>
            <person name="Arakawa K."/>
        </authorList>
    </citation>
    <scope>NUCLEOTIDE SEQUENCE [LARGE SCALE GENOMIC DNA]</scope>
</reference>
<dbReference type="Proteomes" id="UP001054837">
    <property type="component" value="Unassembled WGS sequence"/>
</dbReference>
<keyword evidence="2" id="KW-1185">Reference proteome</keyword>
<evidence type="ECO:0000313" key="2">
    <source>
        <dbReference type="Proteomes" id="UP001054837"/>
    </source>
</evidence>